<dbReference type="Gene3D" id="3.30.70.270">
    <property type="match status" value="2"/>
</dbReference>
<dbReference type="InterPro" id="IPR036397">
    <property type="entry name" value="RNaseH_sf"/>
</dbReference>
<evidence type="ECO:0000256" key="1">
    <source>
        <dbReference type="SAM" id="MobiDB-lite"/>
    </source>
</evidence>
<dbReference type="CDD" id="cd01647">
    <property type="entry name" value="RT_LTR"/>
    <property type="match status" value="1"/>
</dbReference>
<feature type="compositionally biased region" description="Basic and acidic residues" evidence="1">
    <location>
        <begin position="959"/>
        <end position="970"/>
    </location>
</feature>
<organism evidence="3">
    <name type="scientific">Tanacetum cinerariifolium</name>
    <name type="common">Dalmatian daisy</name>
    <name type="synonym">Chrysanthemum cinerariifolium</name>
    <dbReference type="NCBI Taxonomy" id="118510"/>
    <lineage>
        <taxon>Eukaryota</taxon>
        <taxon>Viridiplantae</taxon>
        <taxon>Streptophyta</taxon>
        <taxon>Embryophyta</taxon>
        <taxon>Tracheophyta</taxon>
        <taxon>Spermatophyta</taxon>
        <taxon>Magnoliopsida</taxon>
        <taxon>eudicotyledons</taxon>
        <taxon>Gunneridae</taxon>
        <taxon>Pentapetalae</taxon>
        <taxon>asterids</taxon>
        <taxon>campanulids</taxon>
        <taxon>Asterales</taxon>
        <taxon>Asteraceae</taxon>
        <taxon>Asteroideae</taxon>
        <taxon>Anthemideae</taxon>
        <taxon>Anthemidinae</taxon>
        <taxon>Tanacetum</taxon>
    </lineage>
</organism>
<dbReference type="AlphaFoldDB" id="A0A699GKD9"/>
<dbReference type="InterPro" id="IPR043128">
    <property type="entry name" value="Rev_trsase/Diguanyl_cyclase"/>
</dbReference>
<dbReference type="Pfam" id="PF17919">
    <property type="entry name" value="RT_RNaseH_2"/>
    <property type="match status" value="1"/>
</dbReference>
<dbReference type="GO" id="GO:0003676">
    <property type="term" value="F:nucleic acid binding"/>
    <property type="evidence" value="ECO:0007669"/>
    <property type="project" value="InterPro"/>
</dbReference>
<evidence type="ECO:0000259" key="2">
    <source>
        <dbReference type="Pfam" id="PF17919"/>
    </source>
</evidence>
<feature type="domain" description="Reverse transcriptase/retrotransposon-derived protein RNase H-like" evidence="2">
    <location>
        <begin position="703"/>
        <end position="801"/>
    </location>
</feature>
<dbReference type="PANTHER" id="PTHR48475">
    <property type="entry name" value="RIBONUCLEASE H"/>
    <property type="match status" value="1"/>
</dbReference>
<dbReference type="EMBL" id="BKCJ010004080">
    <property type="protein sequence ID" value="GEU58904.1"/>
    <property type="molecule type" value="Genomic_DNA"/>
</dbReference>
<feature type="compositionally biased region" description="Basic and acidic residues" evidence="1">
    <location>
        <begin position="66"/>
        <end position="90"/>
    </location>
</feature>
<gene>
    <name evidence="3" type="ORF">Tci_030882</name>
</gene>
<sequence>MIKEHDQQAKMKATPRKLAYVDFDKEALVGSLAKGFFDRFSLESSGTSNTHRKTRSTIKSQKTLAKNKEPMDLRRSRRLEDQITTREKAKRERSKSKRKRSGHQGKSSDFEYEEGSNDACEDLNSPYKGPKPTPFTQRITHFKYHKMEKFPETSGFEELSQKFLEEFSQQKRYANDTTEIHGIKGRQNEGLQAFTDRFKSESSHKKGVPLVLHNFAFMHGHGHLELGKKLNDKIPKTVDEMFERVRAFIRGEVSTRGHKRSRNKGGRKEARRNMGVYTPYLRKDAFTSLTKALKEILAMESISFLKPPPLIRTLEKQNLNKFYDYHGDRVKDIRQNNQRNGNPGRNGVKVINMIRQEGNHKRSFKERRSGRTEMRSLGAVGSTIYSMIKFPNNQGVVTMETSREALQECKHLERVQGPWKEGQENAKEAFTISHEHPDQYVTIGTTLITNYKQLLAVVLRENKEEGLIRKVQYPEWIANTIVIKLANKTCKVQIDYSSLNKVCAKDMYPLPEEGEELASLMGYPYKCFLRLLKGYSQIRMVDGFHTEEGVYCFTHMPKELKNSVATLRRMMEKVLANQRGRNVETCLKEIVIKSKSKMDLVQDVKQTLRKLKRVNIKIDLTMYSFRVKEGKFFSHMVTKEGLRADPRRIHAIILSPTPRIPNQIQSLFLQLTTISKFISKLTELKHPIREARTRIKTAKEFGWRNETEEAIRRIKRKQSRLQTLAIPKEGEDLMLCLQQRNETISSVLLVEREGIQIHVSYVSRPLQRMEICYTPIEKRVQALIQTTRSLRIVFRKHKVKVVTDGSMKETLKLARREGRLGKWTNEICTYDISYIQRKEAEGPIVKKFFGQRSKKTIKEGSGVGIILISLEEKMYSYAIRLKFKASNHAMDYEALLAGLATSTNRGMKDLHVFIDSLRLVTQVEGNHTPITEQKKAQRGNYGCNGLIPHVLNHTSPKNLEPKSKSVDRAGKNKARIPQPGSIGRYQNKTIGRRDTQQ</sequence>
<proteinExistence type="predicted"/>
<dbReference type="SUPFAM" id="SSF56672">
    <property type="entry name" value="DNA/RNA polymerases"/>
    <property type="match status" value="1"/>
</dbReference>
<comment type="caution">
    <text evidence="3">The sequence shown here is derived from an EMBL/GenBank/DDBJ whole genome shotgun (WGS) entry which is preliminary data.</text>
</comment>
<reference evidence="3" key="1">
    <citation type="journal article" date="2019" name="Sci. Rep.">
        <title>Draft genome of Tanacetum cinerariifolium, the natural source of mosquito coil.</title>
        <authorList>
            <person name="Yamashiro T."/>
            <person name="Shiraishi A."/>
            <person name="Satake H."/>
            <person name="Nakayama K."/>
        </authorList>
    </citation>
    <scope>NUCLEOTIDE SEQUENCE</scope>
</reference>
<feature type="compositionally biased region" description="Acidic residues" evidence="1">
    <location>
        <begin position="110"/>
        <end position="121"/>
    </location>
</feature>
<dbReference type="InterPro" id="IPR043502">
    <property type="entry name" value="DNA/RNA_pol_sf"/>
</dbReference>
<feature type="region of interest" description="Disordered" evidence="1">
    <location>
        <begin position="41"/>
        <end position="134"/>
    </location>
</feature>
<feature type="region of interest" description="Disordered" evidence="1">
    <location>
        <begin position="952"/>
        <end position="997"/>
    </location>
</feature>
<dbReference type="Gene3D" id="3.30.420.10">
    <property type="entry name" value="Ribonuclease H-like superfamily/Ribonuclease H"/>
    <property type="match status" value="1"/>
</dbReference>
<accession>A0A699GKD9</accession>
<evidence type="ECO:0000313" key="3">
    <source>
        <dbReference type="EMBL" id="GEU58904.1"/>
    </source>
</evidence>
<dbReference type="InterPro" id="IPR041577">
    <property type="entry name" value="RT_RNaseH_2"/>
</dbReference>
<protein>
    <recommendedName>
        <fullName evidence="2">Reverse transcriptase/retrotransposon-derived protein RNase H-like domain-containing protein</fullName>
    </recommendedName>
</protein>
<dbReference type="Gene3D" id="3.10.10.10">
    <property type="entry name" value="HIV Type 1 Reverse Transcriptase, subunit A, domain 1"/>
    <property type="match status" value="1"/>
</dbReference>
<dbReference type="PANTHER" id="PTHR48475:SF2">
    <property type="entry name" value="RIBONUCLEASE H"/>
    <property type="match status" value="1"/>
</dbReference>
<feature type="compositionally biased region" description="Basic residues" evidence="1">
    <location>
        <begin position="91"/>
        <end position="103"/>
    </location>
</feature>
<name>A0A699GKD9_TANCI</name>